<reference evidence="1 2" key="1">
    <citation type="submission" date="2018-10" db="EMBL/GenBank/DDBJ databases">
        <authorList>
            <person name="Ekblom R."/>
            <person name="Jareborg N."/>
        </authorList>
    </citation>
    <scope>NUCLEOTIDE SEQUENCE [LARGE SCALE GENOMIC DNA]</scope>
    <source>
        <tissue evidence="1">Muscle</tissue>
    </source>
</reference>
<sequence length="15" mass="1659">MPGSHCLGSKFFSFN</sequence>
<evidence type="ECO:0000313" key="1">
    <source>
        <dbReference type="EMBL" id="VCX16085.1"/>
    </source>
</evidence>
<dbReference type="Proteomes" id="UP000269945">
    <property type="component" value="Unassembled WGS sequence"/>
</dbReference>
<proteinExistence type="predicted"/>
<accession>A0A9X9Q4X8</accession>
<dbReference type="EMBL" id="CYRY02036220">
    <property type="protein sequence ID" value="VCX16085.1"/>
    <property type="molecule type" value="Genomic_DNA"/>
</dbReference>
<gene>
    <name evidence="1" type="ORF">BN2614_LOCUS1</name>
</gene>
<organism evidence="1 2">
    <name type="scientific">Gulo gulo</name>
    <name type="common">Wolverine</name>
    <name type="synonym">Gluton</name>
    <dbReference type="NCBI Taxonomy" id="48420"/>
    <lineage>
        <taxon>Eukaryota</taxon>
        <taxon>Metazoa</taxon>
        <taxon>Chordata</taxon>
        <taxon>Craniata</taxon>
        <taxon>Vertebrata</taxon>
        <taxon>Euteleostomi</taxon>
        <taxon>Mammalia</taxon>
        <taxon>Eutheria</taxon>
        <taxon>Laurasiatheria</taxon>
        <taxon>Carnivora</taxon>
        <taxon>Caniformia</taxon>
        <taxon>Musteloidea</taxon>
        <taxon>Mustelidae</taxon>
        <taxon>Guloninae</taxon>
        <taxon>Gulo</taxon>
    </lineage>
</organism>
<comment type="caution">
    <text evidence="1">The sequence shown here is derived from an EMBL/GenBank/DDBJ whole genome shotgun (WGS) entry which is preliminary data.</text>
</comment>
<evidence type="ECO:0000313" key="2">
    <source>
        <dbReference type="Proteomes" id="UP000269945"/>
    </source>
</evidence>
<keyword evidence="2" id="KW-1185">Reference proteome</keyword>
<protein>
    <submittedName>
        <fullName evidence="1">Uncharacterized protein</fullName>
    </submittedName>
</protein>
<name>A0A9X9Q4X8_GULGU</name>